<evidence type="ECO:0000313" key="2">
    <source>
        <dbReference type="Proteomes" id="UP000494322"/>
    </source>
</evidence>
<gene>
    <name evidence="1" type="ORF">BCO9919_03550</name>
</gene>
<protein>
    <submittedName>
        <fullName evidence="1">Uncharacterized protein</fullName>
    </submittedName>
</protein>
<dbReference type="AlphaFoldDB" id="A0A6J5JCD6"/>
<proteinExistence type="predicted"/>
<accession>A0A6J5JCD6</accession>
<dbReference type="EMBL" id="CABWIK020000019">
    <property type="protein sequence ID" value="CAB3968981.1"/>
    <property type="molecule type" value="Genomic_DNA"/>
</dbReference>
<sequence length="60" mass="6425">MAGVLPPTGEWPRMPARCPVHPAGAAAVDEKTAARIVARPGSRFAYFTANSVRFMKILNA</sequence>
<organism evidence="1 2">
    <name type="scientific">Burkholderia cenocepacia</name>
    <dbReference type="NCBI Taxonomy" id="95486"/>
    <lineage>
        <taxon>Bacteria</taxon>
        <taxon>Pseudomonadati</taxon>
        <taxon>Pseudomonadota</taxon>
        <taxon>Betaproteobacteria</taxon>
        <taxon>Burkholderiales</taxon>
        <taxon>Burkholderiaceae</taxon>
        <taxon>Burkholderia</taxon>
        <taxon>Burkholderia cepacia complex</taxon>
    </lineage>
</organism>
<name>A0A6J5JCD6_9BURK</name>
<dbReference type="Proteomes" id="UP000494322">
    <property type="component" value="Unassembled WGS sequence"/>
</dbReference>
<evidence type="ECO:0000313" key="1">
    <source>
        <dbReference type="EMBL" id="CAB3968981.1"/>
    </source>
</evidence>
<reference evidence="1 2" key="1">
    <citation type="submission" date="2020-04" db="EMBL/GenBank/DDBJ databases">
        <authorList>
            <person name="Depoorter E."/>
        </authorList>
    </citation>
    <scope>NUCLEOTIDE SEQUENCE [LARGE SCALE GENOMIC DNA]</scope>
    <source>
        <strain evidence="1 2">BCC0132</strain>
    </source>
</reference>